<sequence length="1327" mass="155007">MSQKVKNLFNYLINVKGLTDNSIKSIGLKDKNVVLLSNYPKDGIEYNPLDEETYIKITKSSGEVYEKIFKIYMSCEREGDNFEIVLGDYIFTWIFQGKKIIYPLVTTRMKMIYSKDTEAFTLSVYDNILNLEIDLFRDKELDTKALISIKSRFDLEFLGIQDQFSINSYIKEIISVLDTEGELHEEVYMESEIVTTQNINVYRMPLIMTRKVDNKLLVSEVGKILKEIDKGMAIPPSMEAIVEEKVLNDPYKNEFKDIANDLMFPLSSNVEQREIVHRLRDNYGVLVQGPPGTGKSHSIANIVCHLLANGKRVLVTSQNAKALKVIISKLPEEIKALCVYQLGEDNTLKEIDSSIRRIDEMTSKNPMEYIRKISVLEEKLTSIRENQKLLVKQIKEIEEIEYQKIKYNGRVYDISDLARWLASEENENSWIEEEIDLKDKCFITDNEMIRFQHLMDKLTREEVENVTLYLENIELIPKKEVFLEYIKKYESLKKREKEFGMMLQSWHVPDNFTIDKDIFKVLDLGAYEIKKIKDSWAYKVLGYYNSGSVSRTAIDKIYVLLKCDFTRLLELRIKAADKFIYIPEDIELSKLKFAIKRVKEEVEEKNGLSYGYKFTHRKECKMLAKCTLNNEKICDLEGIDSVLDYIEEKLIENNIKHFWNISAKEFNGKEIAKFNLEEMAYLEDALRYIDMIVMWEHRYIDKITNCLGDIIPLNKLDWYNEETYIDMKNNLIVLQEYLDYRESKEYILKFKLRLSDIEFLSPLRAAIDPFNSIEFNKIYKEFKNYEKLVPFVKEYNIYYNKLKEKLPVTCEKLMNAENRSGLKNINKAWMWKQLNALLKRIHDLGIDKLIDACEKENIKEREVIKELAQNKAWYQQCLKTTEEKRKSLYCWLQAVKKIGKGRSKFYTKYLSMAQEEMEKCKDIIPAWIMPINRVFESLTVNQELFDVVIIDESSQCDLSATTLLMRGKRTIIVGDDNQISPQIIGIDNTLVTHYSEAYLKDIPYSRWFDAETNIYTTAQRVFPTRVMLKEHFRCVSEIIGFSNELCYNNEIAPLRGREEQGLIPIKTVFVEEGIRESNKSINIKEADTIVDQIYHCCKDEKYKGMTMGVISMLGEEQGELIQEKLREKIGEAEIINRKLVCGDAYSFQGDERDIILLSMVVSGDLKTRPLTKDVDIKRFNVAASRARNQMWLFHSIDIKNLNPLCVRYKLLNYCQGYQGEKVINQRTGFVQDVYEFLNSKGFKVATLAQNKYGVDFLIEDDKKTIAVQCFGGDLKDIEDQDGMENQKIIATMGWKIFKVRESEFYRNPSGLIEKLQKATVEVSGIIA</sequence>
<dbReference type="KEGG" id="ccb:Clocel_0356"/>
<dbReference type="Gene3D" id="3.40.50.300">
    <property type="entry name" value="P-loop containing nucleotide triphosphate hydrolases"/>
    <property type="match status" value="3"/>
</dbReference>
<keyword evidence="4" id="KW-0378">Hydrolase</keyword>
<dbReference type="InterPro" id="IPR041679">
    <property type="entry name" value="DNA2/NAM7-like_C"/>
</dbReference>
<dbReference type="STRING" id="573061.Clocel_0356"/>
<keyword evidence="4" id="KW-0067">ATP-binding</keyword>
<organism evidence="4 5">
    <name type="scientific">Clostridium cellulovorans (strain ATCC 35296 / DSM 3052 / OCM 3 / 743B)</name>
    <dbReference type="NCBI Taxonomy" id="573061"/>
    <lineage>
        <taxon>Bacteria</taxon>
        <taxon>Bacillati</taxon>
        <taxon>Bacillota</taxon>
        <taxon>Clostridia</taxon>
        <taxon>Eubacteriales</taxon>
        <taxon>Clostridiaceae</taxon>
        <taxon>Clostridium</taxon>
    </lineage>
</organism>
<dbReference type="InterPro" id="IPR041677">
    <property type="entry name" value="DNA2/NAM7_AAA_11"/>
</dbReference>
<protein>
    <submittedName>
        <fullName evidence="4">Superfamily I DNA helicase</fullName>
    </submittedName>
</protein>
<gene>
    <name evidence="4" type="ordered locus">Clocel_0356</name>
</gene>
<dbReference type="InterPro" id="IPR049468">
    <property type="entry name" value="Restrct_endonuc-II-like_dom"/>
</dbReference>
<dbReference type="eggNOG" id="COG1112">
    <property type="taxonomic scope" value="Bacteria"/>
</dbReference>
<dbReference type="Pfam" id="PF18741">
    <property type="entry name" value="MTES_1575"/>
    <property type="match status" value="1"/>
</dbReference>
<feature type="domain" description="DNA2/NAM7 helicase helicase" evidence="1">
    <location>
        <begin position="268"/>
        <end position="417"/>
    </location>
</feature>
<reference evidence="4 5" key="1">
    <citation type="submission" date="2010-08" db="EMBL/GenBank/DDBJ databases">
        <title>Complete sequence of Clostridium cellulovorans 743B.</title>
        <authorList>
            <consortium name="US DOE Joint Genome Institute"/>
            <person name="Lucas S."/>
            <person name="Copeland A."/>
            <person name="Lapidus A."/>
            <person name="Cheng J.-F."/>
            <person name="Bruce D."/>
            <person name="Goodwin L."/>
            <person name="Pitluck S."/>
            <person name="Chertkov O."/>
            <person name="Detter J.C."/>
            <person name="Han C."/>
            <person name="Tapia R."/>
            <person name="Land M."/>
            <person name="Hauser L."/>
            <person name="Chang Y.-J."/>
            <person name="Jeffries C."/>
            <person name="Kyrpides N."/>
            <person name="Ivanova N."/>
            <person name="Mikhailova N."/>
            <person name="Hemme C.L."/>
            <person name="Woyke T."/>
        </authorList>
    </citation>
    <scope>NUCLEOTIDE SEQUENCE [LARGE SCALE GENOMIC DNA]</scope>
    <source>
        <strain evidence="5">ATCC 35296 / DSM 3052 / OCM 3 / 743B</strain>
    </source>
</reference>
<evidence type="ECO:0000313" key="4">
    <source>
        <dbReference type="EMBL" id="ADL50136.1"/>
    </source>
</evidence>
<evidence type="ECO:0000259" key="2">
    <source>
        <dbReference type="Pfam" id="PF13087"/>
    </source>
</evidence>
<feature type="domain" description="DNA2/NAM7 helicase helicase" evidence="1">
    <location>
        <begin position="804"/>
        <end position="984"/>
    </location>
</feature>
<feature type="domain" description="DNA2/NAM7 helicase-like C-terminal" evidence="2">
    <location>
        <begin position="1025"/>
        <end position="1192"/>
    </location>
</feature>
<dbReference type="GO" id="GO:0004386">
    <property type="term" value="F:helicase activity"/>
    <property type="evidence" value="ECO:0007669"/>
    <property type="project" value="UniProtKB-KW"/>
</dbReference>
<evidence type="ECO:0000259" key="1">
    <source>
        <dbReference type="Pfam" id="PF13086"/>
    </source>
</evidence>
<dbReference type="InterPro" id="IPR027417">
    <property type="entry name" value="P-loop_NTPase"/>
</dbReference>
<dbReference type="PANTHER" id="PTHR10887:SF530">
    <property type="entry name" value="SUPERFAMILY I DNA HELICASES"/>
    <property type="match status" value="1"/>
</dbReference>
<dbReference type="SUPFAM" id="SSF52540">
    <property type="entry name" value="P-loop containing nucleoside triphosphate hydrolases"/>
    <property type="match status" value="2"/>
</dbReference>
<keyword evidence="5" id="KW-1185">Reference proteome</keyword>
<keyword evidence="4" id="KW-0547">Nucleotide-binding</keyword>
<dbReference type="EMBL" id="CP002160">
    <property type="protein sequence ID" value="ADL50136.1"/>
    <property type="molecule type" value="Genomic_DNA"/>
</dbReference>
<proteinExistence type="predicted"/>
<evidence type="ECO:0000313" key="5">
    <source>
        <dbReference type="Proteomes" id="UP000002730"/>
    </source>
</evidence>
<dbReference type="eggNOG" id="COG0507">
    <property type="taxonomic scope" value="Bacteria"/>
</dbReference>
<evidence type="ECO:0000259" key="3">
    <source>
        <dbReference type="Pfam" id="PF18741"/>
    </source>
</evidence>
<dbReference type="OrthoDB" id="9757917at2"/>
<feature type="domain" description="Restriction endonuclease type II-like" evidence="3">
    <location>
        <begin position="1229"/>
        <end position="1317"/>
    </location>
</feature>
<dbReference type="Pfam" id="PF13086">
    <property type="entry name" value="AAA_11"/>
    <property type="match status" value="2"/>
</dbReference>
<dbReference type="InterPro" id="IPR045055">
    <property type="entry name" value="DNA2/NAM7-like"/>
</dbReference>
<dbReference type="HOGENOM" id="CLU_000738_1_0_9"/>
<accession>D9SQ69</accession>
<dbReference type="RefSeq" id="WP_010075097.1">
    <property type="nucleotide sequence ID" value="NC_014393.1"/>
</dbReference>
<dbReference type="CDD" id="cd18808">
    <property type="entry name" value="SF1_C_Upf1"/>
    <property type="match status" value="1"/>
</dbReference>
<keyword evidence="4" id="KW-0347">Helicase</keyword>
<dbReference type="PANTHER" id="PTHR10887">
    <property type="entry name" value="DNA2/NAM7 HELICASE FAMILY"/>
    <property type="match status" value="1"/>
</dbReference>
<dbReference type="Pfam" id="PF13087">
    <property type="entry name" value="AAA_12"/>
    <property type="match status" value="1"/>
</dbReference>
<name>D9SQ69_CLOC7</name>
<dbReference type="InterPro" id="IPR047187">
    <property type="entry name" value="SF1_C_Upf1"/>
</dbReference>
<dbReference type="Proteomes" id="UP000002730">
    <property type="component" value="Chromosome"/>
</dbReference>